<dbReference type="Proteomes" id="UP000245119">
    <property type="component" value="Linkage Group LG12"/>
</dbReference>
<accession>A0A2T7NIW2</accession>
<proteinExistence type="predicted"/>
<dbReference type="EMBL" id="PZQS01000012">
    <property type="protein sequence ID" value="PVD21092.1"/>
    <property type="molecule type" value="Genomic_DNA"/>
</dbReference>
<comment type="caution">
    <text evidence="1">The sequence shown here is derived from an EMBL/GenBank/DDBJ whole genome shotgun (WGS) entry which is preliminary data.</text>
</comment>
<name>A0A2T7NIW2_POMCA</name>
<organism evidence="1 2">
    <name type="scientific">Pomacea canaliculata</name>
    <name type="common">Golden apple snail</name>
    <dbReference type="NCBI Taxonomy" id="400727"/>
    <lineage>
        <taxon>Eukaryota</taxon>
        <taxon>Metazoa</taxon>
        <taxon>Spiralia</taxon>
        <taxon>Lophotrochozoa</taxon>
        <taxon>Mollusca</taxon>
        <taxon>Gastropoda</taxon>
        <taxon>Caenogastropoda</taxon>
        <taxon>Architaenioglossa</taxon>
        <taxon>Ampullarioidea</taxon>
        <taxon>Ampullariidae</taxon>
        <taxon>Pomacea</taxon>
    </lineage>
</organism>
<sequence>MFVWTDTRTTFSALTLSVTSQAQTMSPAQMMHVMSLLTEIKKLIPSNWRVESHHGGDHHLFLFIDDNPEERICYVVTISHSWDSLLSNHNTLLQIAEEMSDFAKNAPEVVAPLENRNLIDTYQDFQAARECQGHATYVVRYVPSALGSSA</sequence>
<gene>
    <name evidence="1" type="ORF">C0Q70_19258</name>
</gene>
<evidence type="ECO:0000313" key="1">
    <source>
        <dbReference type="EMBL" id="PVD21092.1"/>
    </source>
</evidence>
<evidence type="ECO:0000313" key="2">
    <source>
        <dbReference type="Proteomes" id="UP000245119"/>
    </source>
</evidence>
<reference evidence="1 2" key="1">
    <citation type="submission" date="2018-04" db="EMBL/GenBank/DDBJ databases">
        <title>The genome of golden apple snail Pomacea canaliculata provides insight into stress tolerance and invasive adaptation.</title>
        <authorList>
            <person name="Liu C."/>
            <person name="Liu B."/>
            <person name="Ren Y."/>
            <person name="Zhang Y."/>
            <person name="Wang H."/>
            <person name="Li S."/>
            <person name="Jiang F."/>
            <person name="Yin L."/>
            <person name="Zhang G."/>
            <person name="Qian W."/>
            <person name="Fan W."/>
        </authorList>
    </citation>
    <scope>NUCLEOTIDE SEQUENCE [LARGE SCALE GENOMIC DNA]</scope>
    <source>
        <strain evidence="1">SZHN2017</strain>
        <tissue evidence="1">Muscle</tissue>
    </source>
</reference>
<dbReference type="AlphaFoldDB" id="A0A2T7NIW2"/>
<keyword evidence="2" id="KW-1185">Reference proteome</keyword>
<protein>
    <submittedName>
        <fullName evidence="1">Uncharacterized protein</fullName>
    </submittedName>
</protein>